<evidence type="ECO:0000256" key="1">
    <source>
        <dbReference type="SAM" id="MobiDB-lite"/>
    </source>
</evidence>
<accession>A0A3D8T4J0</accession>
<dbReference type="RefSeq" id="XP_026608670.1">
    <property type="nucleotide sequence ID" value="XM_026742825.1"/>
</dbReference>
<feature type="compositionally biased region" description="Basic residues" evidence="1">
    <location>
        <begin position="78"/>
        <end position="88"/>
    </location>
</feature>
<feature type="compositionally biased region" description="Basic residues" evidence="1">
    <location>
        <begin position="99"/>
        <end position="115"/>
    </location>
</feature>
<keyword evidence="3" id="KW-1185">Reference proteome</keyword>
<reference evidence="2 3" key="1">
    <citation type="journal article" date="2018" name="IMA Fungus">
        <title>IMA Genome-F 9: Draft genome sequence of Annulohypoxylon stygium, Aspergillus mulundensis, Berkeleyomyces basicola (syn. Thielaviopsis basicola), Ceratocystis smalleyi, two Cercospora beticola strains, Coleophoma cylindrospora, Fusarium fracticaudum, Phialophora cf. hyalina, and Morchella septimelata.</title>
        <authorList>
            <person name="Wingfield B.D."/>
            <person name="Bills G.F."/>
            <person name="Dong Y."/>
            <person name="Huang W."/>
            <person name="Nel W.J."/>
            <person name="Swalarsk-Parry B.S."/>
            <person name="Vaghefi N."/>
            <person name="Wilken P.M."/>
            <person name="An Z."/>
            <person name="de Beer Z.W."/>
            <person name="De Vos L."/>
            <person name="Chen L."/>
            <person name="Duong T.A."/>
            <person name="Gao Y."/>
            <person name="Hammerbacher A."/>
            <person name="Kikkert J.R."/>
            <person name="Li Y."/>
            <person name="Li H."/>
            <person name="Li K."/>
            <person name="Li Q."/>
            <person name="Liu X."/>
            <person name="Ma X."/>
            <person name="Naidoo K."/>
            <person name="Pethybridge S.J."/>
            <person name="Sun J."/>
            <person name="Steenkamp E.T."/>
            <person name="van der Nest M.A."/>
            <person name="van Wyk S."/>
            <person name="Wingfield M.J."/>
            <person name="Xiong C."/>
            <person name="Yue Q."/>
            <person name="Zhang X."/>
        </authorList>
    </citation>
    <scope>NUCLEOTIDE SEQUENCE [LARGE SCALE GENOMIC DNA]</scope>
    <source>
        <strain evidence="2 3">DSM 5745</strain>
    </source>
</reference>
<dbReference type="EMBL" id="PVWQ01000001">
    <property type="protein sequence ID" value="RDW93487.1"/>
    <property type="molecule type" value="Genomic_DNA"/>
</dbReference>
<evidence type="ECO:0000313" key="2">
    <source>
        <dbReference type="EMBL" id="RDW93487.1"/>
    </source>
</evidence>
<dbReference type="Proteomes" id="UP000256690">
    <property type="component" value="Unassembled WGS sequence"/>
</dbReference>
<evidence type="ECO:0000313" key="3">
    <source>
        <dbReference type="Proteomes" id="UP000256690"/>
    </source>
</evidence>
<proteinExistence type="predicted"/>
<dbReference type="AlphaFoldDB" id="A0A3D8T4J0"/>
<feature type="region of interest" description="Disordered" evidence="1">
    <location>
        <begin position="19"/>
        <end position="115"/>
    </location>
</feature>
<dbReference type="GeneID" id="38111179"/>
<name>A0A3D8T4J0_9EURO</name>
<feature type="compositionally biased region" description="Low complexity" evidence="1">
    <location>
        <begin position="67"/>
        <end position="77"/>
    </location>
</feature>
<protein>
    <submittedName>
        <fullName evidence="2">Uncharacterized protein</fullName>
    </submittedName>
</protein>
<gene>
    <name evidence="2" type="ORF">DSM5745_00809</name>
</gene>
<sequence>MKKLLFRIPGASLFNAFIPQQRHRHHRLPNRAQQQRKRRINRPHCKRTSKASRRQHHQEHHPPVPQPVTQLQQPRINHNIHIRRRGHGRRDLRDLQPPTHRHLRPRRKRQTRNHPQRGGAFWLYWHGILHNHPDEDQECLDDAAKQQPESAPHPEPVPQLAHDQSPQDKHAQAHADVGEAVGVVCEAGDADREEQRVAGLVGGEAGVVGPCGGVLDAGCEGEEEELAFQEEVFADVLV</sequence>
<organism evidence="2 3">
    <name type="scientific">Aspergillus mulundensis</name>
    <dbReference type="NCBI Taxonomy" id="1810919"/>
    <lineage>
        <taxon>Eukaryota</taxon>
        <taxon>Fungi</taxon>
        <taxon>Dikarya</taxon>
        <taxon>Ascomycota</taxon>
        <taxon>Pezizomycotina</taxon>
        <taxon>Eurotiomycetes</taxon>
        <taxon>Eurotiomycetidae</taxon>
        <taxon>Eurotiales</taxon>
        <taxon>Aspergillaceae</taxon>
        <taxon>Aspergillus</taxon>
        <taxon>Aspergillus subgen. Nidulantes</taxon>
    </lineage>
</organism>
<feature type="compositionally biased region" description="Basic residues" evidence="1">
    <location>
        <begin position="21"/>
        <end position="59"/>
    </location>
</feature>
<feature type="compositionally biased region" description="Basic and acidic residues" evidence="1">
    <location>
        <begin position="165"/>
        <end position="174"/>
    </location>
</feature>
<comment type="caution">
    <text evidence="2">The sequence shown here is derived from an EMBL/GenBank/DDBJ whole genome shotgun (WGS) entry which is preliminary data.</text>
</comment>
<feature type="region of interest" description="Disordered" evidence="1">
    <location>
        <begin position="140"/>
        <end position="174"/>
    </location>
</feature>